<dbReference type="Proteomes" id="UP000827092">
    <property type="component" value="Unassembled WGS sequence"/>
</dbReference>
<reference evidence="2 3" key="1">
    <citation type="journal article" date="2022" name="Nat. Ecol. Evol.">
        <title>A masculinizing supergene underlies an exaggerated male reproductive morph in a spider.</title>
        <authorList>
            <person name="Hendrickx F."/>
            <person name="De Corte Z."/>
            <person name="Sonet G."/>
            <person name="Van Belleghem S.M."/>
            <person name="Kostlbacher S."/>
            <person name="Vangestel C."/>
        </authorList>
    </citation>
    <scope>NUCLEOTIDE SEQUENCE [LARGE SCALE GENOMIC DNA]</scope>
    <source>
        <strain evidence="2">W744_W776</strain>
    </source>
</reference>
<feature type="region of interest" description="Disordered" evidence="1">
    <location>
        <begin position="40"/>
        <end position="73"/>
    </location>
</feature>
<evidence type="ECO:0000313" key="3">
    <source>
        <dbReference type="Proteomes" id="UP000827092"/>
    </source>
</evidence>
<feature type="compositionally biased region" description="Polar residues" evidence="1">
    <location>
        <begin position="56"/>
        <end position="73"/>
    </location>
</feature>
<organism evidence="2 3">
    <name type="scientific">Oedothorax gibbosus</name>
    <dbReference type="NCBI Taxonomy" id="931172"/>
    <lineage>
        <taxon>Eukaryota</taxon>
        <taxon>Metazoa</taxon>
        <taxon>Ecdysozoa</taxon>
        <taxon>Arthropoda</taxon>
        <taxon>Chelicerata</taxon>
        <taxon>Arachnida</taxon>
        <taxon>Araneae</taxon>
        <taxon>Araneomorphae</taxon>
        <taxon>Entelegynae</taxon>
        <taxon>Araneoidea</taxon>
        <taxon>Linyphiidae</taxon>
        <taxon>Erigoninae</taxon>
        <taxon>Oedothorax</taxon>
    </lineage>
</organism>
<dbReference type="AlphaFoldDB" id="A0AAV6VB06"/>
<proteinExistence type="predicted"/>
<evidence type="ECO:0000256" key="1">
    <source>
        <dbReference type="SAM" id="MobiDB-lite"/>
    </source>
</evidence>
<sequence length="73" mass="8124">MGEGLEREKITKAWHVQVMSDPPMLGSVVSLWSFGRGSGTMTSSPAARMRPDRSASYRSSWFTTPPLQHNNTK</sequence>
<name>A0AAV6VB06_9ARAC</name>
<evidence type="ECO:0000313" key="2">
    <source>
        <dbReference type="EMBL" id="KAG8193855.1"/>
    </source>
</evidence>
<protein>
    <submittedName>
        <fullName evidence="2">Uncharacterized protein</fullName>
    </submittedName>
</protein>
<gene>
    <name evidence="2" type="ORF">JTE90_029587</name>
</gene>
<dbReference type="EMBL" id="JAFNEN010000114">
    <property type="protein sequence ID" value="KAG8193855.1"/>
    <property type="molecule type" value="Genomic_DNA"/>
</dbReference>
<accession>A0AAV6VB06</accession>
<comment type="caution">
    <text evidence="2">The sequence shown here is derived from an EMBL/GenBank/DDBJ whole genome shotgun (WGS) entry which is preliminary data.</text>
</comment>
<keyword evidence="3" id="KW-1185">Reference proteome</keyword>